<keyword evidence="5" id="KW-0326">Glycosidase</keyword>
<comment type="caution">
    <text evidence="5">The sequence shown here is derived from an EMBL/GenBank/DDBJ whole genome shotgun (WGS) entry which is preliminary data.</text>
</comment>
<evidence type="ECO:0000256" key="2">
    <source>
        <dbReference type="ARBA" id="ARBA00023277"/>
    </source>
</evidence>
<keyword evidence="1 5" id="KW-0378">Hydrolase</keyword>
<dbReference type="AlphaFoldDB" id="A0A5C5YUX2"/>
<accession>A0A5C5YUX2</accession>
<dbReference type="SUPFAM" id="SSF51445">
    <property type="entry name" value="(Trans)glycosidases"/>
    <property type="match status" value="1"/>
</dbReference>
<evidence type="ECO:0000259" key="4">
    <source>
        <dbReference type="PROSITE" id="PS51760"/>
    </source>
</evidence>
<dbReference type="EMBL" id="SJPJ01000001">
    <property type="protein sequence ID" value="TWT78808.1"/>
    <property type="molecule type" value="Genomic_DNA"/>
</dbReference>
<evidence type="ECO:0000256" key="1">
    <source>
        <dbReference type="ARBA" id="ARBA00022801"/>
    </source>
</evidence>
<dbReference type="Gene3D" id="3.20.20.80">
    <property type="entry name" value="Glycosidases"/>
    <property type="match status" value="1"/>
</dbReference>
<evidence type="ECO:0000313" key="5">
    <source>
        <dbReference type="EMBL" id="TWT78808.1"/>
    </source>
</evidence>
<keyword evidence="2" id="KW-0119">Carbohydrate metabolism</keyword>
<keyword evidence="3" id="KW-0624">Polysaccharide degradation</keyword>
<dbReference type="GO" id="GO:0045493">
    <property type="term" value="P:xylan catabolic process"/>
    <property type="evidence" value="ECO:0007669"/>
    <property type="project" value="UniProtKB-KW"/>
</dbReference>
<evidence type="ECO:0000256" key="3">
    <source>
        <dbReference type="ARBA" id="ARBA00023326"/>
    </source>
</evidence>
<keyword evidence="5" id="KW-0858">Xylan degradation</keyword>
<dbReference type="InterPro" id="IPR001000">
    <property type="entry name" value="GH10_dom"/>
</dbReference>
<evidence type="ECO:0000313" key="6">
    <source>
        <dbReference type="Proteomes" id="UP000315010"/>
    </source>
</evidence>
<dbReference type="Pfam" id="PF00331">
    <property type="entry name" value="Glyco_hydro_10"/>
    <property type="match status" value="1"/>
</dbReference>
<reference evidence="5 6" key="1">
    <citation type="submission" date="2019-02" db="EMBL/GenBank/DDBJ databases">
        <title>Deep-cultivation of Planctomycetes and their phenomic and genomic characterization uncovers novel biology.</title>
        <authorList>
            <person name="Wiegand S."/>
            <person name="Jogler M."/>
            <person name="Boedeker C."/>
            <person name="Pinto D."/>
            <person name="Vollmers J."/>
            <person name="Rivas-Marin E."/>
            <person name="Kohn T."/>
            <person name="Peeters S.H."/>
            <person name="Heuer A."/>
            <person name="Rast P."/>
            <person name="Oberbeckmann S."/>
            <person name="Bunk B."/>
            <person name="Jeske O."/>
            <person name="Meyerdierks A."/>
            <person name="Storesund J.E."/>
            <person name="Kallscheuer N."/>
            <person name="Luecker S."/>
            <person name="Lage O.M."/>
            <person name="Pohl T."/>
            <person name="Merkel B.J."/>
            <person name="Hornburger P."/>
            <person name="Mueller R.-W."/>
            <person name="Bruemmer F."/>
            <person name="Labrenz M."/>
            <person name="Spormann A.M."/>
            <person name="Op Den Camp H."/>
            <person name="Overmann J."/>
            <person name="Amann R."/>
            <person name="Jetten M.S.M."/>
            <person name="Mascher T."/>
            <person name="Medema M.H."/>
            <person name="Devos D.P."/>
            <person name="Kaster A.-K."/>
            <person name="Ovreas L."/>
            <person name="Rohde M."/>
            <person name="Galperin M.Y."/>
            <person name="Jogler C."/>
        </authorList>
    </citation>
    <scope>NUCLEOTIDE SEQUENCE [LARGE SCALE GENOMIC DNA]</scope>
    <source>
        <strain evidence="5 6">CA13</strain>
    </source>
</reference>
<dbReference type="PROSITE" id="PS51760">
    <property type="entry name" value="GH10_2"/>
    <property type="match status" value="1"/>
</dbReference>
<protein>
    <submittedName>
        <fullName evidence="5">Endo-1,4-beta-xylanase B</fullName>
        <ecNumber evidence="5">3.2.1.8</ecNumber>
    </submittedName>
</protein>
<dbReference type="GO" id="GO:0031176">
    <property type="term" value="F:endo-1,4-beta-xylanase activity"/>
    <property type="evidence" value="ECO:0007669"/>
    <property type="project" value="UniProtKB-EC"/>
</dbReference>
<dbReference type="OrthoDB" id="9809277at2"/>
<dbReference type="InterPro" id="IPR017853">
    <property type="entry name" value="GH"/>
</dbReference>
<dbReference type="Proteomes" id="UP000315010">
    <property type="component" value="Unassembled WGS sequence"/>
</dbReference>
<keyword evidence="6" id="KW-1185">Reference proteome</keyword>
<organism evidence="5 6">
    <name type="scientific">Novipirellula herctigrandis</name>
    <dbReference type="NCBI Taxonomy" id="2527986"/>
    <lineage>
        <taxon>Bacteria</taxon>
        <taxon>Pseudomonadati</taxon>
        <taxon>Planctomycetota</taxon>
        <taxon>Planctomycetia</taxon>
        <taxon>Pirellulales</taxon>
        <taxon>Pirellulaceae</taxon>
        <taxon>Novipirellula</taxon>
    </lineage>
</organism>
<proteinExistence type="predicted"/>
<name>A0A5C5YUX2_9BACT</name>
<sequence length="95" mass="10710">MESVLPYPSRIRSPRENGYSFETADALVEFATGNDMALAGHTLVWHSQTPNWVLDGTHLPPGTSDALANNEAQASLGIRRNAEWKPFWRPTWIWC</sequence>
<feature type="domain" description="GH10" evidence="4">
    <location>
        <begin position="1"/>
        <end position="95"/>
    </location>
</feature>
<gene>
    <name evidence="5" type="primary">xynB_1</name>
    <name evidence="5" type="ORF">CA13_02050</name>
</gene>
<dbReference type="EC" id="3.2.1.8" evidence="5"/>